<keyword evidence="1" id="KW-0732">Signal</keyword>
<evidence type="ECO:0000256" key="1">
    <source>
        <dbReference type="SAM" id="SignalP"/>
    </source>
</evidence>
<comment type="caution">
    <text evidence="2">The sequence shown here is derived from an EMBL/GenBank/DDBJ whole genome shotgun (WGS) entry which is preliminary data.</text>
</comment>
<evidence type="ECO:0000313" key="2">
    <source>
        <dbReference type="EMBL" id="MFC5240818.1"/>
    </source>
</evidence>
<feature type="chain" id="PRO_5047539925" evidence="1">
    <location>
        <begin position="33"/>
        <end position="77"/>
    </location>
</feature>
<keyword evidence="3" id="KW-1185">Reference proteome</keyword>
<proteinExistence type="predicted"/>
<accession>A0ABW0DPS0</accession>
<sequence>MSRNGKRARTALTVAPAWAAAGGTAVALQATAQELAAWEAGQDAAYEAAVRKAVSDAEKWRAAAAAAGTVSGAVGRR</sequence>
<dbReference type="RefSeq" id="WP_344557939.1">
    <property type="nucleotide sequence ID" value="NZ_BAAATG010000010.1"/>
</dbReference>
<feature type="signal peptide" evidence="1">
    <location>
        <begin position="1"/>
        <end position="32"/>
    </location>
</feature>
<organism evidence="2 3">
    <name type="scientific">Streptomyces atrovirens</name>
    <dbReference type="NCBI Taxonomy" id="285556"/>
    <lineage>
        <taxon>Bacteria</taxon>
        <taxon>Bacillati</taxon>
        <taxon>Actinomycetota</taxon>
        <taxon>Actinomycetes</taxon>
        <taxon>Kitasatosporales</taxon>
        <taxon>Streptomycetaceae</taxon>
        <taxon>Streptomyces</taxon>
    </lineage>
</organism>
<dbReference type="EMBL" id="JBHSKN010000011">
    <property type="protein sequence ID" value="MFC5240818.1"/>
    <property type="molecule type" value="Genomic_DNA"/>
</dbReference>
<gene>
    <name evidence="2" type="ORF">ACFPWV_12990</name>
</gene>
<protein>
    <submittedName>
        <fullName evidence="2">Uncharacterized protein</fullName>
    </submittedName>
</protein>
<dbReference type="Proteomes" id="UP001596035">
    <property type="component" value="Unassembled WGS sequence"/>
</dbReference>
<reference evidence="3" key="1">
    <citation type="journal article" date="2019" name="Int. J. Syst. Evol. Microbiol.">
        <title>The Global Catalogue of Microorganisms (GCM) 10K type strain sequencing project: providing services to taxonomists for standard genome sequencing and annotation.</title>
        <authorList>
            <consortium name="The Broad Institute Genomics Platform"/>
            <consortium name="The Broad Institute Genome Sequencing Center for Infectious Disease"/>
            <person name="Wu L."/>
            <person name="Ma J."/>
        </authorList>
    </citation>
    <scope>NUCLEOTIDE SEQUENCE [LARGE SCALE GENOMIC DNA]</scope>
    <source>
        <strain evidence="3">CGMCC 4.7131</strain>
    </source>
</reference>
<evidence type="ECO:0000313" key="3">
    <source>
        <dbReference type="Proteomes" id="UP001596035"/>
    </source>
</evidence>
<name>A0ABW0DPS0_9ACTN</name>